<gene>
    <name evidence="1" type="ORF">HOLleu_14369</name>
</gene>
<accession>A0A9Q1C7G1</accession>
<dbReference type="EMBL" id="JAIZAY010000006">
    <property type="protein sequence ID" value="KAJ8040151.1"/>
    <property type="molecule type" value="Genomic_DNA"/>
</dbReference>
<proteinExistence type="predicted"/>
<organism evidence="1 2">
    <name type="scientific">Holothuria leucospilota</name>
    <name type="common">Black long sea cucumber</name>
    <name type="synonym">Mertensiothuria leucospilota</name>
    <dbReference type="NCBI Taxonomy" id="206669"/>
    <lineage>
        <taxon>Eukaryota</taxon>
        <taxon>Metazoa</taxon>
        <taxon>Echinodermata</taxon>
        <taxon>Eleutherozoa</taxon>
        <taxon>Echinozoa</taxon>
        <taxon>Holothuroidea</taxon>
        <taxon>Aspidochirotacea</taxon>
        <taxon>Aspidochirotida</taxon>
        <taxon>Holothuriidae</taxon>
        <taxon>Holothuria</taxon>
    </lineage>
</organism>
<evidence type="ECO:0000313" key="2">
    <source>
        <dbReference type="Proteomes" id="UP001152320"/>
    </source>
</evidence>
<protein>
    <recommendedName>
        <fullName evidence="3">DDE Tnp4 domain-containing protein</fullName>
    </recommendedName>
</protein>
<dbReference type="OrthoDB" id="6627079at2759"/>
<evidence type="ECO:0008006" key="3">
    <source>
        <dbReference type="Google" id="ProtNLM"/>
    </source>
</evidence>
<reference evidence="1" key="1">
    <citation type="submission" date="2021-10" db="EMBL/GenBank/DDBJ databases">
        <title>Tropical sea cucumber genome reveals ecological adaptation and Cuvierian tubules defense mechanism.</title>
        <authorList>
            <person name="Chen T."/>
        </authorList>
    </citation>
    <scope>NUCLEOTIDE SEQUENCE</scope>
    <source>
        <strain evidence="1">Nanhai2018</strain>
        <tissue evidence="1">Muscle</tissue>
    </source>
</reference>
<keyword evidence="2" id="KW-1185">Reference proteome</keyword>
<comment type="caution">
    <text evidence="1">The sequence shown here is derived from an EMBL/GenBank/DDBJ whole genome shotgun (WGS) entry which is preliminary data.</text>
</comment>
<sequence length="76" mass="8441">MGSPRTADQWKAISDQFASQWNFFNTALDGKHIAIKCPPGVSHFIITTKFSFSTILLALVDADYKFLFVDVGSNGR</sequence>
<evidence type="ECO:0000313" key="1">
    <source>
        <dbReference type="EMBL" id="KAJ8040151.1"/>
    </source>
</evidence>
<name>A0A9Q1C7G1_HOLLE</name>
<dbReference type="Proteomes" id="UP001152320">
    <property type="component" value="Chromosome 6"/>
</dbReference>
<dbReference type="AlphaFoldDB" id="A0A9Q1C7G1"/>